<sequence>MSFDPSQIKSIKNFEMYQYWDAKRGDRLMPARADLDPADLRNLLPNILIHEVQLEPLDFRYRLIGSEIVRHLTENPTGRWMSSIPHQKKPSRLWSYLEKAVTEKAPVIANPPYIGRYKAHKSIEDVILPLSIDGVKVNMLFICVDFLSNKQ</sequence>
<dbReference type="Pfam" id="PF07310">
    <property type="entry name" value="PAS_5"/>
    <property type="match status" value="1"/>
</dbReference>
<keyword evidence="2" id="KW-1185">Reference proteome</keyword>
<gene>
    <name evidence="1" type="ORF">O4H49_13300</name>
</gene>
<evidence type="ECO:0000313" key="2">
    <source>
        <dbReference type="Proteomes" id="UP001069802"/>
    </source>
</evidence>
<evidence type="ECO:0000313" key="1">
    <source>
        <dbReference type="EMBL" id="MCZ4281761.1"/>
    </source>
</evidence>
<dbReference type="RefSeq" id="WP_269423922.1">
    <property type="nucleotide sequence ID" value="NZ_JAPWGY010000004.1"/>
</dbReference>
<organism evidence="1 2">
    <name type="scientific">Kiloniella laminariae</name>
    <dbReference type="NCBI Taxonomy" id="454162"/>
    <lineage>
        <taxon>Bacteria</taxon>
        <taxon>Pseudomonadati</taxon>
        <taxon>Pseudomonadota</taxon>
        <taxon>Alphaproteobacteria</taxon>
        <taxon>Rhodospirillales</taxon>
        <taxon>Kiloniellaceae</taxon>
        <taxon>Kiloniella</taxon>
    </lineage>
</organism>
<reference evidence="1" key="1">
    <citation type="submission" date="2022-12" db="EMBL/GenBank/DDBJ databases">
        <title>Bacterial isolates from different developmental stages of Nematostella vectensis.</title>
        <authorList>
            <person name="Fraune S."/>
        </authorList>
    </citation>
    <scope>NUCLEOTIDE SEQUENCE</scope>
    <source>
        <strain evidence="1">G21630-S1</strain>
    </source>
</reference>
<accession>A0ABT4LN49</accession>
<name>A0ABT4LN49_9PROT</name>
<dbReference type="Proteomes" id="UP001069802">
    <property type="component" value="Unassembled WGS sequence"/>
</dbReference>
<dbReference type="EMBL" id="JAPWGY010000004">
    <property type="protein sequence ID" value="MCZ4281761.1"/>
    <property type="molecule type" value="Genomic_DNA"/>
</dbReference>
<proteinExistence type="predicted"/>
<protein>
    <submittedName>
        <fullName evidence="1">PAS domain-containing protein</fullName>
    </submittedName>
</protein>
<comment type="caution">
    <text evidence="1">The sequence shown here is derived from an EMBL/GenBank/DDBJ whole genome shotgun (WGS) entry which is preliminary data.</text>
</comment>
<dbReference type="InterPro" id="IPR009922">
    <property type="entry name" value="DUF1457"/>
</dbReference>